<evidence type="ECO:0000313" key="2">
    <source>
        <dbReference type="EMBL" id="SDE88097.1"/>
    </source>
</evidence>
<dbReference type="Proteomes" id="UP000198748">
    <property type="component" value="Unassembled WGS sequence"/>
</dbReference>
<keyword evidence="3" id="KW-1185">Reference proteome</keyword>
<dbReference type="RefSeq" id="WP_090150561.1">
    <property type="nucleotide sequence ID" value="NZ_FNAN01000007.1"/>
</dbReference>
<organism evidence="2 3">
    <name type="scientific">Dyadobacter soli</name>
    <dbReference type="NCBI Taxonomy" id="659014"/>
    <lineage>
        <taxon>Bacteria</taxon>
        <taxon>Pseudomonadati</taxon>
        <taxon>Bacteroidota</taxon>
        <taxon>Cytophagia</taxon>
        <taxon>Cytophagales</taxon>
        <taxon>Spirosomataceae</taxon>
        <taxon>Dyadobacter</taxon>
    </lineage>
</organism>
<dbReference type="EMBL" id="FNAN01000007">
    <property type="protein sequence ID" value="SDE88097.1"/>
    <property type="molecule type" value="Genomic_DNA"/>
</dbReference>
<gene>
    <name evidence="2" type="ORF">SAMN04487996_107271</name>
</gene>
<dbReference type="OrthoDB" id="1437686at2"/>
<evidence type="ECO:0000259" key="1">
    <source>
        <dbReference type="Pfam" id="PF04230"/>
    </source>
</evidence>
<proteinExistence type="predicted"/>
<dbReference type="AlphaFoldDB" id="A0A1G7GIY0"/>
<sequence>MDFKNRRDFIKNAAAMAGVMMFGTMAQAKADPTILFVSGWQDVNIGDIAHTPGLIALLKRRLPNAKLILWKKSKSDFAEGMLKKHYPDLQIIHGQVNKAGEPQSDEVKKAFSDADFFLHGSGPSVVAADYLDSWQKQTQKPFGIFGVTIQDISPDLKRIIQNASFIFTRETASIGKLKEAGLEGKHIAFAPDATFAMDIRDDAAAAKFISDNKLTDRQFICVIPRLRRTPYYKIRPNNAGWSAERIREVDELNDKWKETDHAKLREAMVTWVRKTKGKVVVCPEMTYQLDVMDELLINPLPGDVKPHIVKHGYWLPDEAASLYKRAQAVLSFECHSPIIAAANGTPCFYLRQPEDTIKGQMYYDLGLAAWTFEIEQTDAKQITERLMDVNAHYNTALKKVQTAMGNVRERYDATFRIMGEKI</sequence>
<dbReference type="InterPro" id="IPR006311">
    <property type="entry name" value="TAT_signal"/>
</dbReference>
<feature type="domain" description="Polysaccharide pyruvyl transferase" evidence="1">
    <location>
        <begin position="44"/>
        <end position="350"/>
    </location>
</feature>
<dbReference type="Pfam" id="PF04230">
    <property type="entry name" value="PS_pyruv_trans"/>
    <property type="match status" value="1"/>
</dbReference>
<dbReference type="InterPro" id="IPR019546">
    <property type="entry name" value="TAT_signal_bac_arc"/>
</dbReference>
<protein>
    <submittedName>
        <fullName evidence="2">Tat (Twin-arginine translocation) pathway signal sequence</fullName>
    </submittedName>
</protein>
<name>A0A1G7GIY0_9BACT</name>
<evidence type="ECO:0000313" key="3">
    <source>
        <dbReference type="Proteomes" id="UP000198748"/>
    </source>
</evidence>
<reference evidence="3" key="1">
    <citation type="submission" date="2016-10" db="EMBL/GenBank/DDBJ databases">
        <authorList>
            <person name="Varghese N."/>
            <person name="Submissions S."/>
        </authorList>
    </citation>
    <scope>NUCLEOTIDE SEQUENCE [LARGE SCALE GENOMIC DNA]</scope>
    <source>
        <strain evidence="3">DSM 25329</strain>
    </source>
</reference>
<accession>A0A1G7GIY0</accession>
<dbReference type="InterPro" id="IPR007345">
    <property type="entry name" value="Polysacch_pyruvyl_Trfase"/>
</dbReference>
<dbReference type="PROSITE" id="PS51318">
    <property type="entry name" value="TAT"/>
    <property type="match status" value="1"/>
</dbReference>
<dbReference type="STRING" id="659014.SAMN04487996_107271"/>
<dbReference type="NCBIfam" id="TIGR01409">
    <property type="entry name" value="TAT_signal_seq"/>
    <property type="match status" value="1"/>
</dbReference>